<keyword evidence="1" id="KW-0472">Membrane</keyword>
<feature type="transmembrane region" description="Helical" evidence="1">
    <location>
        <begin position="141"/>
        <end position="159"/>
    </location>
</feature>
<dbReference type="AlphaFoldDB" id="A0A3P1V9F9"/>
<dbReference type="EMBL" id="RQZC01000001">
    <property type="protein sequence ID" value="RRD30864.1"/>
    <property type="molecule type" value="Genomic_DNA"/>
</dbReference>
<accession>A0A3P1V9F9</accession>
<keyword evidence="3" id="KW-1185">Reference proteome</keyword>
<dbReference type="OrthoDB" id="3252117at2"/>
<evidence type="ECO:0000313" key="3">
    <source>
        <dbReference type="Proteomes" id="UP000271272"/>
    </source>
</evidence>
<feature type="transmembrane region" description="Helical" evidence="1">
    <location>
        <begin position="104"/>
        <end position="129"/>
    </location>
</feature>
<feature type="transmembrane region" description="Helical" evidence="1">
    <location>
        <begin position="33"/>
        <end position="56"/>
    </location>
</feature>
<comment type="caution">
    <text evidence="2">The sequence shown here is derived from an EMBL/GenBank/DDBJ whole genome shotgun (WGS) entry which is preliminary data.</text>
</comment>
<gene>
    <name evidence="2" type="ORF">EII10_01855</name>
</gene>
<protein>
    <submittedName>
        <fullName evidence="2">Uncharacterized protein</fullName>
    </submittedName>
</protein>
<dbReference type="Proteomes" id="UP000271272">
    <property type="component" value="Unassembled WGS sequence"/>
</dbReference>
<keyword evidence="1" id="KW-0812">Transmembrane</keyword>
<reference evidence="2 3" key="1">
    <citation type="submission" date="2018-11" db="EMBL/GenBank/DDBJ databases">
        <title>Genomes From Bacteria Associated with the Canine Oral Cavity: a Test Case for Automated Genome-Based Taxonomic Assignment.</title>
        <authorList>
            <person name="Coil D.A."/>
            <person name="Jospin G."/>
            <person name="Darling A.E."/>
            <person name="Wallis C."/>
            <person name="Davis I.J."/>
            <person name="Harris S."/>
            <person name="Eisen J.A."/>
            <person name="Holcombe L.J."/>
            <person name="O'Flynn C."/>
        </authorList>
    </citation>
    <scope>NUCLEOTIDE SEQUENCE [LARGE SCALE GENOMIC DNA]</scope>
    <source>
        <strain evidence="2 3">OH5050</strain>
    </source>
</reference>
<sequence length="275" mass="31099">MEGKMPYRQFLRANRSDELVSCDQADEGRRRGVMLCAAVLAGVAITAPVFYINYFYPLAVLFLYMSAGLALGVLLIGLLLAYIRSSRRRFRLVLGGVELRSPGLFPVGELCIVILLLIGAGDTLLLTIVSPYADQYEGRHIAFMASLAMIILLIISWSITESYELPGRRAITLSPDGLRFSRKHRQAIDVPWCYSPQVMGVRRRNGEVIINFNEGMMRPVEIPLRLVPISYVRFEQIISFYASHPELRHELGTDAGLARVQDLMKRYAWEIEEDL</sequence>
<dbReference type="RefSeq" id="WP_124932776.1">
    <property type="nucleotide sequence ID" value="NZ_RQZC01000001.1"/>
</dbReference>
<evidence type="ECO:0000313" key="2">
    <source>
        <dbReference type="EMBL" id="RRD30864.1"/>
    </source>
</evidence>
<organism evidence="2 3">
    <name type="scientific">Actinomyces bowdenii</name>
    <dbReference type="NCBI Taxonomy" id="131109"/>
    <lineage>
        <taxon>Bacteria</taxon>
        <taxon>Bacillati</taxon>
        <taxon>Actinomycetota</taxon>
        <taxon>Actinomycetes</taxon>
        <taxon>Actinomycetales</taxon>
        <taxon>Actinomycetaceae</taxon>
        <taxon>Actinomyces</taxon>
    </lineage>
</organism>
<evidence type="ECO:0000256" key="1">
    <source>
        <dbReference type="SAM" id="Phobius"/>
    </source>
</evidence>
<proteinExistence type="predicted"/>
<feature type="transmembrane region" description="Helical" evidence="1">
    <location>
        <begin position="62"/>
        <end position="83"/>
    </location>
</feature>
<name>A0A3P1V9F9_9ACTO</name>
<keyword evidence="1" id="KW-1133">Transmembrane helix</keyword>